<dbReference type="Proteomes" id="UP001162480">
    <property type="component" value="Chromosome 1"/>
</dbReference>
<dbReference type="Pfam" id="PF02752">
    <property type="entry name" value="Arrestin_C"/>
    <property type="match status" value="1"/>
</dbReference>
<dbReference type="PANTHER" id="PTHR19325">
    <property type="entry name" value="COMPLEMENT COMPONENT-RELATED SUSHI DOMAIN-CONTAINING"/>
    <property type="match status" value="1"/>
</dbReference>
<keyword evidence="9" id="KW-1185">Reference proteome</keyword>
<protein>
    <recommendedName>
        <fullName evidence="7">Sushi domain-containing protein</fullName>
    </recommendedName>
</protein>
<dbReference type="InterPro" id="IPR000436">
    <property type="entry name" value="Sushi_SCR_CCP_dom"/>
</dbReference>
<dbReference type="Pfam" id="PF00084">
    <property type="entry name" value="Sushi"/>
    <property type="match status" value="3"/>
</dbReference>
<evidence type="ECO:0000313" key="9">
    <source>
        <dbReference type="Proteomes" id="UP001162480"/>
    </source>
</evidence>
<keyword evidence="5" id="KW-0325">Glycoprotein</keyword>
<dbReference type="Gene3D" id="2.10.70.10">
    <property type="entry name" value="Complement Module, domain 1"/>
    <property type="match status" value="3"/>
</dbReference>
<dbReference type="InterPro" id="IPR014752">
    <property type="entry name" value="Arrestin-like_C"/>
</dbReference>
<evidence type="ECO:0000256" key="6">
    <source>
        <dbReference type="PROSITE-ProRule" id="PRU00302"/>
    </source>
</evidence>
<evidence type="ECO:0000313" key="8">
    <source>
        <dbReference type="EMBL" id="CAI9716043.1"/>
    </source>
</evidence>
<evidence type="ECO:0000259" key="7">
    <source>
        <dbReference type="PROSITE" id="PS50923"/>
    </source>
</evidence>
<dbReference type="EMBL" id="OX597814">
    <property type="protein sequence ID" value="CAI9716043.1"/>
    <property type="molecule type" value="Genomic_DNA"/>
</dbReference>
<comment type="similarity">
    <text evidence="1">Belongs to the arrestin family.</text>
</comment>
<dbReference type="InterPro" id="IPR011021">
    <property type="entry name" value="Arrestin-like_N"/>
</dbReference>
<dbReference type="Gene3D" id="2.60.40.640">
    <property type="match status" value="2"/>
</dbReference>
<comment type="caution">
    <text evidence="6">Lacks conserved residue(s) required for the propagation of feature annotation.</text>
</comment>
<name>A0AA36AH46_OCTVU</name>
<organism evidence="8 9">
    <name type="scientific">Octopus vulgaris</name>
    <name type="common">Common octopus</name>
    <dbReference type="NCBI Taxonomy" id="6645"/>
    <lineage>
        <taxon>Eukaryota</taxon>
        <taxon>Metazoa</taxon>
        <taxon>Spiralia</taxon>
        <taxon>Lophotrochozoa</taxon>
        <taxon>Mollusca</taxon>
        <taxon>Cephalopoda</taxon>
        <taxon>Coleoidea</taxon>
        <taxon>Octopodiformes</taxon>
        <taxon>Octopoda</taxon>
        <taxon>Incirrata</taxon>
        <taxon>Octopodidae</taxon>
        <taxon>Octopus</taxon>
    </lineage>
</organism>
<dbReference type="SUPFAM" id="SSF81296">
    <property type="entry name" value="E set domains"/>
    <property type="match status" value="1"/>
</dbReference>
<dbReference type="SUPFAM" id="SSF57535">
    <property type="entry name" value="Complement control module/SCR domain"/>
    <property type="match status" value="4"/>
</dbReference>
<feature type="domain" description="Sushi" evidence="7">
    <location>
        <begin position="66"/>
        <end position="123"/>
    </location>
</feature>
<dbReference type="CDD" id="cd00033">
    <property type="entry name" value="CCP"/>
    <property type="match status" value="3"/>
</dbReference>
<keyword evidence="3" id="KW-0677">Repeat</keyword>
<gene>
    <name evidence="8" type="ORF">OCTVUL_1B030049</name>
</gene>
<dbReference type="Pfam" id="PF00339">
    <property type="entry name" value="Arrestin_N"/>
    <property type="match status" value="1"/>
</dbReference>
<evidence type="ECO:0000256" key="2">
    <source>
        <dbReference type="ARBA" id="ARBA00022659"/>
    </source>
</evidence>
<feature type="domain" description="Sushi" evidence="7">
    <location>
        <begin position="245"/>
        <end position="299"/>
    </location>
</feature>
<proteinExistence type="inferred from homology"/>
<evidence type="ECO:0000256" key="4">
    <source>
        <dbReference type="ARBA" id="ARBA00023157"/>
    </source>
</evidence>
<evidence type="ECO:0000256" key="3">
    <source>
        <dbReference type="ARBA" id="ARBA00022737"/>
    </source>
</evidence>
<feature type="disulfide bond" evidence="6">
    <location>
        <begin position="153"/>
        <end position="180"/>
    </location>
</feature>
<accession>A0AA36AH46</accession>
<reference evidence="8" key="1">
    <citation type="submission" date="2023-08" db="EMBL/GenBank/DDBJ databases">
        <authorList>
            <person name="Alioto T."/>
            <person name="Alioto T."/>
            <person name="Gomez Garrido J."/>
        </authorList>
    </citation>
    <scope>NUCLEOTIDE SEQUENCE</scope>
</reference>
<keyword evidence="4 6" id="KW-1015">Disulfide bond</keyword>
<dbReference type="PROSITE" id="PS50923">
    <property type="entry name" value="SUSHI"/>
    <property type="match status" value="3"/>
</dbReference>
<sequence length="787" mass="89854">MVDILNCDSLPKLNNSQMQFVLKSNEEKIYLEQICNRYFEASQKNTTDIVCLNGKWRYEDKKCKLITCPTFHKPAHCNMTKVSYTYKSVIYFSCFPGYFLQGNRSIRCEETKQWSSPPPVCKRVTCIPPHTPKHANVSTTKEVEVNKTIHFSCLEPYSLKGKSVLTCLEDGDWNFPAPVCTWKCLVPKIVGRVTTLLQNKVLKPKTLIRSGKKVLYSCKQPFLPVAFGVIQCLSGRWHPDIQCKKTCNIERVKKLNYTLSHNFTVIEYHCPAGETLLGDSKRTCLENGTWSGKLPVCVKKCQLLPNLGIYSYRDSDNLQYLPFGSSVPENTNITYLCQQNYTKKTENVSCSNGVLTPVPHCSDERFYVESKRLRFKYQSTHYYVCENNYSCNFFGYRNYGKCDLTSCYNSNCVSFSVNKFAAIMNEILVRTNRSFYNVGDTVYGLVYLNIVHPTNGRGVKISINGYSKVKYSPKSKDVPSSEVVQELQAEKNYLKCQDVVLYVLEESLMIGAYIFPFKVLLPPNIPGSITVFGENEDAIWYAFVDYNINAVVIDCKEVYTTETFQVRTSPPVDYPLEVTAQCQQSFLRFWNQNYSVKARFDAAGYVPGEDNAKLCLQYNTSSNIKIKEIIVKLLKSLALSSGSAGRKSVTEESFDSAQPSYILPYRTQESNVWQTCLTYTNEELPNIPLEIKIPLKDLSPTTSTEIIQCFYKVKIHITLQNNKSVQLDVPGPYVLSPLDEKWCNRICPDWMNKGKTTLPNVSLGENFRVSRRLLYEEFFGLPGFLPL</sequence>
<keyword evidence="2 6" id="KW-0768">Sushi</keyword>
<dbReference type="PANTHER" id="PTHR19325:SF502">
    <property type="entry name" value="BETA-2-GLYCOPROTEIN 1"/>
    <property type="match status" value="1"/>
</dbReference>
<feature type="domain" description="Sushi" evidence="7">
    <location>
        <begin position="124"/>
        <end position="182"/>
    </location>
</feature>
<evidence type="ECO:0000256" key="5">
    <source>
        <dbReference type="ARBA" id="ARBA00023180"/>
    </source>
</evidence>
<dbReference type="InterPro" id="IPR011022">
    <property type="entry name" value="Arrestin_C-like"/>
</dbReference>
<evidence type="ECO:0000256" key="1">
    <source>
        <dbReference type="ARBA" id="ARBA00005298"/>
    </source>
</evidence>
<dbReference type="InterPro" id="IPR035976">
    <property type="entry name" value="Sushi/SCR/CCP_sf"/>
</dbReference>
<dbReference type="InterPro" id="IPR050350">
    <property type="entry name" value="Compl-Cell_Adhes-Reg"/>
</dbReference>
<dbReference type="SMART" id="SM00032">
    <property type="entry name" value="CCP"/>
    <property type="match status" value="6"/>
</dbReference>
<dbReference type="InterPro" id="IPR014756">
    <property type="entry name" value="Ig_E-set"/>
</dbReference>
<feature type="disulfide bond" evidence="6">
    <location>
        <begin position="270"/>
        <end position="297"/>
    </location>
</feature>
<feature type="disulfide bond" evidence="6">
    <location>
        <begin position="94"/>
        <end position="121"/>
    </location>
</feature>
<dbReference type="AlphaFoldDB" id="A0AA36AH46"/>